<feature type="non-terminal residue" evidence="2">
    <location>
        <position position="1"/>
    </location>
</feature>
<dbReference type="RefSeq" id="WP_382374078.1">
    <property type="nucleotide sequence ID" value="NZ_JBHLWA010000022.1"/>
</dbReference>
<feature type="compositionally biased region" description="Polar residues" evidence="1">
    <location>
        <begin position="1"/>
        <end position="23"/>
    </location>
</feature>
<evidence type="ECO:0008006" key="4">
    <source>
        <dbReference type="Google" id="ProtNLM"/>
    </source>
</evidence>
<dbReference type="Proteomes" id="UP001589769">
    <property type="component" value="Unassembled WGS sequence"/>
</dbReference>
<name>A0ABV6HWC4_9PAST</name>
<feature type="non-terminal residue" evidence="2">
    <location>
        <position position="63"/>
    </location>
</feature>
<sequence>NASVTGAATATGENSNVTVQGTESATAASASAADKGSVTVGGDTTKAASLTGTAQATNGGDIN</sequence>
<evidence type="ECO:0000313" key="2">
    <source>
        <dbReference type="EMBL" id="MFC0322934.1"/>
    </source>
</evidence>
<organism evidence="2 3">
    <name type="scientific">Gallibacterium melopsittaci</name>
    <dbReference type="NCBI Taxonomy" id="516063"/>
    <lineage>
        <taxon>Bacteria</taxon>
        <taxon>Pseudomonadati</taxon>
        <taxon>Pseudomonadota</taxon>
        <taxon>Gammaproteobacteria</taxon>
        <taxon>Pasteurellales</taxon>
        <taxon>Pasteurellaceae</taxon>
        <taxon>Gallibacterium</taxon>
    </lineage>
</organism>
<gene>
    <name evidence="2" type="ORF">ACFFHT_05105</name>
</gene>
<evidence type="ECO:0000313" key="3">
    <source>
        <dbReference type="Proteomes" id="UP001589769"/>
    </source>
</evidence>
<protein>
    <recommendedName>
        <fullName evidence="4">Trimeric autotransporter adhesin YadA-like stalk domain-containing protein</fullName>
    </recommendedName>
</protein>
<feature type="compositionally biased region" description="Low complexity" evidence="1">
    <location>
        <begin position="24"/>
        <end position="33"/>
    </location>
</feature>
<proteinExistence type="predicted"/>
<dbReference type="EMBL" id="JBHLWA010000022">
    <property type="protein sequence ID" value="MFC0322934.1"/>
    <property type="molecule type" value="Genomic_DNA"/>
</dbReference>
<evidence type="ECO:0000256" key="1">
    <source>
        <dbReference type="SAM" id="MobiDB-lite"/>
    </source>
</evidence>
<reference evidence="2 3" key="1">
    <citation type="submission" date="2024-09" db="EMBL/GenBank/DDBJ databases">
        <authorList>
            <person name="Sun Q."/>
            <person name="Mori K."/>
        </authorList>
    </citation>
    <scope>NUCLEOTIDE SEQUENCE [LARGE SCALE GENOMIC DNA]</scope>
    <source>
        <strain evidence="2 3">CCM 7538</strain>
    </source>
</reference>
<comment type="caution">
    <text evidence="2">The sequence shown here is derived from an EMBL/GenBank/DDBJ whole genome shotgun (WGS) entry which is preliminary data.</text>
</comment>
<feature type="region of interest" description="Disordered" evidence="1">
    <location>
        <begin position="1"/>
        <end position="63"/>
    </location>
</feature>
<feature type="compositionally biased region" description="Polar residues" evidence="1">
    <location>
        <begin position="46"/>
        <end position="63"/>
    </location>
</feature>
<keyword evidence="3" id="KW-1185">Reference proteome</keyword>
<accession>A0ABV6HWC4</accession>